<dbReference type="InterPro" id="IPR000863">
    <property type="entry name" value="Sulfotransferase_dom"/>
</dbReference>
<dbReference type="InParanoid" id="H2Z1K7"/>
<dbReference type="GO" id="GO:0008146">
    <property type="term" value="F:sulfotransferase activity"/>
    <property type="evidence" value="ECO:0007669"/>
    <property type="project" value="InterPro"/>
</dbReference>
<dbReference type="EC" id="2.8.2.-" evidence="3"/>
<reference evidence="5" key="2">
    <citation type="submission" date="2025-08" db="UniProtKB">
        <authorList>
            <consortium name="Ensembl"/>
        </authorList>
    </citation>
    <scope>IDENTIFICATION</scope>
</reference>
<reference evidence="6" key="1">
    <citation type="submission" date="2003-08" db="EMBL/GenBank/DDBJ databases">
        <authorList>
            <person name="Birren B."/>
            <person name="Nusbaum C."/>
            <person name="Abebe A."/>
            <person name="Abouelleil A."/>
            <person name="Adekoya E."/>
            <person name="Ait-zahra M."/>
            <person name="Allen N."/>
            <person name="Allen T."/>
            <person name="An P."/>
            <person name="Anderson M."/>
            <person name="Anderson S."/>
            <person name="Arachchi H."/>
            <person name="Armbruster J."/>
            <person name="Bachantsang P."/>
            <person name="Baldwin J."/>
            <person name="Barry A."/>
            <person name="Bayul T."/>
            <person name="Blitshsteyn B."/>
            <person name="Bloom T."/>
            <person name="Blye J."/>
            <person name="Boguslavskiy L."/>
            <person name="Borowsky M."/>
            <person name="Boukhgalter B."/>
            <person name="Brunache A."/>
            <person name="Butler J."/>
            <person name="Calixte N."/>
            <person name="Calvo S."/>
            <person name="Camarata J."/>
            <person name="Campo K."/>
            <person name="Chang J."/>
            <person name="Cheshatsang Y."/>
            <person name="Citroen M."/>
            <person name="Collymore A."/>
            <person name="Considine T."/>
            <person name="Cook A."/>
            <person name="Cooke P."/>
            <person name="Corum B."/>
            <person name="Cuomo C."/>
            <person name="David R."/>
            <person name="Dawoe T."/>
            <person name="Degray S."/>
            <person name="Dodge S."/>
            <person name="Dooley K."/>
            <person name="Dorje P."/>
            <person name="Dorjee K."/>
            <person name="Dorris L."/>
            <person name="Duffey N."/>
            <person name="Dupes A."/>
            <person name="Elkins T."/>
            <person name="Engels R."/>
            <person name="Erickson J."/>
            <person name="Farina A."/>
            <person name="Faro S."/>
            <person name="Ferreira P."/>
            <person name="Fischer H."/>
            <person name="Fitzgerald M."/>
            <person name="Foley K."/>
            <person name="Gage D."/>
            <person name="Galagan J."/>
            <person name="Gearin G."/>
            <person name="Gnerre S."/>
            <person name="Gnirke A."/>
            <person name="Goyette A."/>
            <person name="Graham J."/>
            <person name="Grandbois E."/>
            <person name="Gyaltsen K."/>
            <person name="Hafez N."/>
            <person name="Hagopian D."/>
            <person name="Hagos B."/>
            <person name="Hall J."/>
            <person name="Hatcher B."/>
            <person name="Heller A."/>
            <person name="Higgins H."/>
            <person name="Honan T."/>
            <person name="Horn A."/>
            <person name="Houde N."/>
            <person name="Hughes L."/>
            <person name="Hulme W."/>
            <person name="Husby E."/>
            <person name="Iliev I."/>
            <person name="Jaffe D."/>
            <person name="Jones C."/>
            <person name="Kamal M."/>
            <person name="Kamat A."/>
            <person name="Kamvysselis M."/>
            <person name="Karlsson E."/>
            <person name="Kells C."/>
            <person name="Kieu A."/>
            <person name="Kisner P."/>
            <person name="Kodira C."/>
            <person name="Kulbokas E."/>
            <person name="Labutti K."/>
            <person name="Lama D."/>
            <person name="Landers T."/>
            <person name="Leger J."/>
            <person name="Levine S."/>
            <person name="Lewis D."/>
            <person name="Lewis T."/>
            <person name="Lindblad-toh K."/>
            <person name="Liu X."/>
            <person name="Lokyitsang T."/>
            <person name="Lokyitsang Y."/>
            <person name="Lucien O."/>
            <person name="Lui A."/>
            <person name="Ma L.J."/>
            <person name="Mabbitt R."/>
            <person name="Macdonald J."/>
            <person name="Maclean C."/>
            <person name="Major J."/>
            <person name="Manning J."/>
            <person name="Marabella R."/>
            <person name="Maru K."/>
            <person name="Matthews C."/>
            <person name="Mauceli E."/>
            <person name="Mccarthy M."/>
            <person name="Mcdonough S."/>
            <person name="Mcghee T."/>
            <person name="Meldrim J."/>
            <person name="Meneus L."/>
            <person name="Mesirov J."/>
            <person name="Mihalev A."/>
            <person name="Mihova T."/>
            <person name="Mikkelsen T."/>
            <person name="Mlenga V."/>
            <person name="Moru K."/>
            <person name="Mozes J."/>
            <person name="Mulrain L."/>
            <person name="Munson G."/>
            <person name="Naylor J."/>
            <person name="Newes C."/>
            <person name="Nguyen C."/>
            <person name="Nguyen N."/>
            <person name="Nguyen T."/>
            <person name="Nicol R."/>
            <person name="Nielsen C."/>
            <person name="Nizzari M."/>
            <person name="Norbu C."/>
            <person name="Norbu N."/>
            <person name="O'donnell P."/>
            <person name="Okoawo O."/>
            <person name="O'leary S."/>
            <person name="Omotosho B."/>
            <person name="O'neill K."/>
            <person name="Osman S."/>
            <person name="Parker S."/>
            <person name="Perrin D."/>
            <person name="Phunkhang P."/>
            <person name="Piqani B."/>
            <person name="Purcell S."/>
            <person name="Rachupka T."/>
            <person name="Ramasamy U."/>
            <person name="Rameau R."/>
            <person name="Ray V."/>
            <person name="Raymond C."/>
            <person name="Retta R."/>
            <person name="Richardson S."/>
            <person name="Rise C."/>
            <person name="Rodriguez J."/>
            <person name="Rogers J."/>
            <person name="Rogov P."/>
            <person name="Rutman M."/>
            <person name="Schupbach R."/>
            <person name="Seaman C."/>
            <person name="Settipalli S."/>
            <person name="Sharpe T."/>
            <person name="Sheridan J."/>
            <person name="Sherpa N."/>
            <person name="Shi J."/>
            <person name="Smirnov S."/>
            <person name="Smith C."/>
            <person name="Sougnez C."/>
            <person name="Spencer B."/>
            <person name="Stalker J."/>
            <person name="Stange-thomann N."/>
            <person name="Stavropoulos S."/>
            <person name="Stetson K."/>
            <person name="Stone C."/>
            <person name="Stone S."/>
            <person name="Stubbs M."/>
            <person name="Talamas J."/>
            <person name="Tchuinga P."/>
            <person name="Tenzing P."/>
            <person name="Tesfaye S."/>
            <person name="Theodore J."/>
            <person name="Thoulutsang Y."/>
            <person name="Topham K."/>
            <person name="Towey S."/>
            <person name="Tsamla T."/>
            <person name="Tsomo N."/>
            <person name="Vallee D."/>
            <person name="Vassiliev H."/>
            <person name="Venkataraman V."/>
            <person name="Vinson J."/>
            <person name="Vo A."/>
            <person name="Wade C."/>
            <person name="Wang S."/>
            <person name="Wangchuk T."/>
            <person name="Wangdi T."/>
            <person name="Whittaker C."/>
            <person name="Wilkinson J."/>
            <person name="Wu Y."/>
            <person name="Wyman D."/>
            <person name="Yadav S."/>
            <person name="Yang S."/>
            <person name="Yang X."/>
            <person name="Yeager S."/>
            <person name="Yee E."/>
            <person name="Young G."/>
            <person name="Zainoun J."/>
            <person name="Zembeck L."/>
            <person name="Zimmer A."/>
            <person name="Zody M."/>
            <person name="Lander E."/>
        </authorList>
    </citation>
    <scope>NUCLEOTIDE SEQUENCE [LARGE SCALE GENOMIC DNA]</scope>
</reference>
<evidence type="ECO:0000256" key="2">
    <source>
        <dbReference type="ARBA" id="ARBA00022679"/>
    </source>
</evidence>
<evidence type="ECO:0000256" key="1">
    <source>
        <dbReference type="ARBA" id="ARBA00005771"/>
    </source>
</evidence>
<protein>
    <recommendedName>
        <fullName evidence="3">Sulfotransferase</fullName>
        <ecNumber evidence="3">2.8.2.-</ecNumber>
    </recommendedName>
</protein>
<evidence type="ECO:0000259" key="4">
    <source>
        <dbReference type="Pfam" id="PF00685"/>
    </source>
</evidence>
<comment type="similarity">
    <text evidence="1 3">Belongs to the sulfotransferase 1 family.</text>
</comment>
<dbReference type="Ensembl" id="ENSCSAVT00000011602.1">
    <property type="protein sequence ID" value="ENSCSAVP00000011469.1"/>
    <property type="gene ID" value="ENSCSAVG00000006724.1"/>
</dbReference>
<dbReference type="PANTHER" id="PTHR11783">
    <property type="entry name" value="SULFOTRANSFERASE SULT"/>
    <property type="match status" value="1"/>
</dbReference>
<organism evidence="5 6">
    <name type="scientific">Ciona savignyi</name>
    <name type="common">Pacific transparent sea squirt</name>
    <dbReference type="NCBI Taxonomy" id="51511"/>
    <lineage>
        <taxon>Eukaryota</taxon>
        <taxon>Metazoa</taxon>
        <taxon>Chordata</taxon>
        <taxon>Tunicata</taxon>
        <taxon>Ascidiacea</taxon>
        <taxon>Phlebobranchia</taxon>
        <taxon>Cionidae</taxon>
        <taxon>Ciona</taxon>
    </lineage>
</organism>
<feature type="domain" description="Sulfotransferase" evidence="4">
    <location>
        <begin position="74"/>
        <end position="322"/>
    </location>
</feature>
<dbReference type="eggNOG" id="KOG1584">
    <property type="taxonomic scope" value="Eukaryota"/>
</dbReference>
<name>H2Z1K7_CIOSA</name>
<proteinExistence type="inferred from homology"/>
<evidence type="ECO:0000256" key="3">
    <source>
        <dbReference type="RuleBase" id="RU361155"/>
    </source>
</evidence>
<dbReference type="Pfam" id="PF00685">
    <property type="entry name" value="Sulfotransfer_1"/>
    <property type="match status" value="1"/>
</dbReference>
<dbReference type="Proteomes" id="UP000007875">
    <property type="component" value="Unassembled WGS sequence"/>
</dbReference>
<accession>H2Z1K7</accession>
<keyword evidence="6" id="KW-1185">Reference proteome</keyword>
<dbReference type="GeneTree" id="ENSGT00940000163815"/>
<dbReference type="AlphaFoldDB" id="H2Z1K7"/>
<keyword evidence="2 3" id="KW-0808">Transferase</keyword>
<evidence type="ECO:0000313" key="5">
    <source>
        <dbReference type="Ensembl" id="ENSCSAVP00000011469.1"/>
    </source>
</evidence>
<dbReference type="InterPro" id="IPR027417">
    <property type="entry name" value="P-loop_NTPase"/>
</dbReference>
<dbReference type="Gene3D" id="3.40.50.300">
    <property type="entry name" value="P-loop containing nucleotide triphosphate hydrolases"/>
    <property type="match status" value="1"/>
</dbReference>
<dbReference type="SUPFAM" id="SSF52540">
    <property type="entry name" value="P-loop containing nucleoside triphosphate hydrolases"/>
    <property type="match status" value="1"/>
</dbReference>
<sequence>MLGKVMCDVVLKVMELIPEAERPDVQSWLQSFTTAATDSIIPNWREYKMLPAMVWFGNPGLVDFAYNDWQPRSDDIIISTFPKTGTTWMRDVCRHLIYEHDSIEFQFTKLFLGPHVYLETGTEAKYELLDKLPWKRRVLGTHLSAGMMNLERIRKSGAKIIYTIRNPKDQMVSMFNMMKSLSNPDNQMMQMFPSNFNDFALAALEGKVPVNLKPGQNYFDHILSWYPHRHDENVMFLYYEDMKKNPAEEIAKLAKFLDVYISEEGAKNIADLTSFEKTKQRMKDGVPFQFYNKGSVGNWKNHFNVALSERVDLEVKEKLAETDIKFTYV</sequence>
<dbReference type="STRING" id="51511.ENSCSAVP00000011469"/>
<reference evidence="5" key="3">
    <citation type="submission" date="2025-09" db="UniProtKB">
        <authorList>
            <consortium name="Ensembl"/>
        </authorList>
    </citation>
    <scope>IDENTIFICATION</scope>
</reference>
<evidence type="ECO:0000313" key="6">
    <source>
        <dbReference type="Proteomes" id="UP000007875"/>
    </source>
</evidence>